<dbReference type="InterPro" id="IPR011711">
    <property type="entry name" value="GntR_C"/>
</dbReference>
<gene>
    <name evidence="5" type="ORF">ACFOM8_15815</name>
</gene>
<keyword evidence="2" id="KW-0238">DNA-binding</keyword>
<accession>A0ABV7U7P2</accession>
<evidence type="ECO:0000259" key="4">
    <source>
        <dbReference type="Pfam" id="PF07729"/>
    </source>
</evidence>
<dbReference type="RefSeq" id="WP_377762975.1">
    <property type="nucleotide sequence ID" value="NZ_JBHRXY010000016.1"/>
</dbReference>
<evidence type="ECO:0000313" key="6">
    <source>
        <dbReference type="Proteomes" id="UP001595539"/>
    </source>
</evidence>
<dbReference type="Gene3D" id="1.20.120.530">
    <property type="entry name" value="GntR ligand-binding domain-like"/>
    <property type="match status" value="1"/>
</dbReference>
<protein>
    <submittedName>
        <fullName evidence="5">FCD domain-containing protein</fullName>
    </submittedName>
</protein>
<reference evidence="6" key="1">
    <citation type="journal article" date="2019" name="Int. J. Syst. Evol. Microbiol.">
        <title>The Global Catalogue of Microorganisms (GCM) 10K type strain sequencing project: providing services to taxonomists for standard genome sequencing and annotation.</title>
        <authorList>
            <consortium name="The Broad Institute Genomics Platform"/>
            <consortium name="The Broad Institute Genome Sequencing Center for Infectious Disease"/>
            <person name="Wu L."/>
            <person name="Ma J."/>
        </authorList>
    </citation>
    <scope>NUCLEOTIDE SEQUENCE [LARGE SCALE GENOMIC DNA]</scope>
    <source>
        <strain evidence="6">KCTC 42473</strain>
    </source>
</reference>
<dbReference type="InterPro" id="IPR008920">
    <property type="entry name" value="TF_FadR/GntR_C"/>
</dbReference>
<evidence type="ECO:0000256" key="2">
    <source>
        <dbReference type="ARBA" id="ARBA00023125"/>
    </source>
</evidence>
<keyword evidence="1" id="KW-0805">Transcription regulation</keyword>
<dbReference type="EMBL" id="JBHRXY010000016">
    <property type="protein sequence ID" value="MFC3630910.1"/>
    <property type="molecule type" value="Genomic_DNA"/>
</dbReference>
<dbReference type="SUPFAM" id="SSF48008">
    <property type="entry name" value="GntR ligand-binding domain-like"/>
    <property type="match status" value="1"/>
</dbReference>
<evidence type="ECO:0000313" key="5">
    <source>
        <dbReference type="EMBL" id="MFC3630910.1"/>
    </source>
</evidence>
<comment type="caution">
    <text evidence="5">The sequence shown here is derived from an EMBL/GenBank/DDBJ whole genome shotgun (WGS) entry which is preliminary data.</text>
</comment>
<dbReference type="Proteomes" id="UP001595539">
    <property type="component" value="Unassembled WGS sequence"/>
</dbReference>
<name>A0ABV7U7P2_9RHOB</name>
<keyword evidence="3" id="KW-0804">Transcription</keyword>
<dbReference type="Pfam" id="PF07729">
    <property type="entry name" value="FCD"/>
    <property type="match status" value="1"/>
</dbReference>
<feature type="domain" description="GntR C-terminal" evidence="4">
    <location>
        <begin position="3"/>
        <end position="111"/>
    </location>
</feature>
<organism evidence="5 6">
    <name type="scientific">Paracoccus angustae</name>
    <dbReference type="NCBI Taxonomy" id="1671480"/>
    <lineage>
        <taxon>Bacteria</taxon>
        <taxon>Pseudomonadati</taxon>
        <taxon>Pseudomonadota</taxon>
        <taxon>Alphaproteobacteria</taxon>
        <taxon>Rhodobacterales</taxon>
        <taxon>Paracoccaceae</taxon>
        <taxon>Paracoccus</taxon>
    </lineage>
</organism>
<sequence length="126" mass="13712">MIQGGAAELAALRGILQRHRSALLDGRVEDRLAGNKKVHFTVCRAARDTILLKQIENPWLRSGPDTRFLSEKRRDMLRADVTLSYARSHGHIVAALEARDGAAARAAMMNDIGAMGDGMATFLSAV</sequence>
<keyword evidence="6" id="KW-1185">Reference proteome</keyword>
<evidence type="ECO:0000256" key="3">
    <source>
        <dbReference type="ARBA" id="ARBA00023163"/>
    </source>
</evidence>
<evidence type="ECO:0000256" key="1">
    <source>
        <dbReference type="ARBA" id="ARBA00023015"/>
    </source>
</evidence>
<proteinExistence type="predicted"/>